<gene>
    <name evidence="12" type="ORF">LTR77_005353</name>
</gene>
<dbReference type="GO" id="GO:0005576">
    <property type="term" value="C:extracellular region"/>
    <property type="evidence" value="ECO:0007669"/>
    <property type="project" value="UniProtKB-SubCell"/>
</dbReference>
<evidence type="ECO:0000256" key="9">
    <source>
        <dbReference type="PROSITE-ProRule" id="PRU01356"/>
    </source>
</evidence>
<evidence type="ECO:0000313" key="12">
    <source>
        <dbReference type="EMBL" id="KAK5169378.1"/>
    </source>
</evidence>
<feature type="disulfide bond" evidence="9">
    <location>
        <begin position="51"/>
        <end position="58"/>
    </location>
</feature>
<evidence type="ECO:0000256" key="4">
    <source>
        <dbReference type="ARBA" id="ARBA00022525"/>
    </source>
</evidence>
<name>A0AAV9P8P0_9PEZI</name>
<evidence type="ECO:0000256" key="8">
    <source>
        <dbReference type="ARBA" id="ARBA00023288"/>
    </source>
</evidence>
<evidence type="ECO:0000256" key="5">
    <source>
        <dbReference type="ARBA" id="ARBA00022622"/>
    </source>
</evidence>
<keyword evidence="5" id="KW-0336">GPI-anchor</keyword>
<keyword evidence="7 9" id="KW-1015">Disulfide bond</keyword>
<protein>
    <recommendedName>
        <fullName evidence="11">CFEM domain-containing protein</fullName>
    </recommendedName>
</protein>
<comment type="caution">
    <text evidence="12">The sequence shown here is derived from an EMBL/GenBank/DDBJ whole genome shotgun (WGS) entry which is preliminary data.</text>
</comment>
<evidence type="ECO:0000256" key="6">
    <source>
        <dbReference type="ARBA" id="ARBA00022729"/>
    </source>
</evidence>
<sequence>MPSLLKPTIALVAVAMTVVPGMKTIAKAQDLKGLPSCASPALFSAIEASGCGFSEIKCICSHKDTIFPAVASAIKDACDPADEAAIQALASTYCGTTSIATSAAPTATLKPTATSESGSATAVSAITTSMVAGSPLTTDTSTTSSTTYHKTMTYSTTSTTMPTETGGAAEVGMSAGALAVVLAGLSWAFAEL</sequence>
<comment type="subcellular location">
    <subcellularLocation>
        <location evidence="1">Membrane</location>
        <topology evidence="1">Lipid-anchor</topology>
        <topology evidence="1">GPI-anchor</topology>
    </subcellularLocation>
    <subcellularLocation>
        <location evidence="2">Secreted</location>
    </subcellularLocation>
</comment>
<dbReference type="RefSeq" id="XP_064658724.1">
    <property type="nucleotide sequence ID" value="XM_064802599.1"/>
</dbReference>
<keyword evidence="8" id="KW-0449">Lipoprotein</keyword>
<proteinExistence type="inferred from homology"/>
<evidence type="ECO:0000256" key="1">
    <source>
        <dbReference type="ARBA" id="ARBA00004589"/>
    </source>
</evidence>
<accession>A0AAV9P8P0</accession>
<dbReference type="Proteomes" id="UP001337655">
    <property type="component" value="Unassembled WGS sequence"/>
</dbReference>
<evidence type="ECO:0000313" key="13">
    <source>
        <dbReference type="Proteomes" id="UP001337655"/>
    </source>
</evidence>
<evidence type="ECO:0000256" key="10">
    <source>
        <dbReference type="SAM" id="SignalP"/>
    </source>
</evidence>
<keyword evidence="13" id="KW-1185">Reference proteome</keyword>
<dbReference type="InterPro" id="IPR008427">
    <property type="entry name" value="Extracellular_membr_CFEM_dom"/>
</dbReference>
<evidence type="ECO:0000256" key="7">
    <source>
        <dbReference type="ARBA" id="ARBA00023157"/>
    </source>
</evidence>
<dbReference type="GeneID" id="89926695"/>
<reference evidence="12 13" key="1">
    <citation type="submission" date="2023-08" db="EMBL/GenBank/DDBJ databases">
        <title>Black Yeasts Isolated from many extreme environments.</title>
        <authorList>
            <person name="Coleine C."/>
            <person name="Stajich J.E."/>
            <person name="Selbmann L."/>
        </authorList>
    </citation>
    <scope>NUCLEOTIDE SEQUENCE [LARGE SCALE GENOMIC DNA]</scope>
    <source>
        <strain evidence="12 13">CCFEE 5935</strain>
    </source>
</reference>
<evidence type="ECO:0000256" key="3">
    <source>
        <dbReference type="ARBA" id="ARBA00010031"/>
    </source>
</evidence>
<dbReference type="PROSITE" id="PS52012">
    <property type="entry name" value="CFEM"/>
    <property type="match status" value="1"/>
</dbReference>
<dbReference type="Pfam" id="PF05730">
    <property type="entry name" value="CFEM"/>
    <property type="match status" value="1"/>
</dbReference>
<evidence type="ECO:0000256" key="2">
    <source>
        <dbReference type="ARBA" id="ARBA00004613"/>
    </source>
</evidence>
<keyword evidence="5" id="KW-0325">Glycoprotein</keyword>
<comment type="similarity">
    <text evidence="3">Belongs to the RBT5 family.</text>
</comment>
<feature type="signal peptide" evidence="10">
    <location>
        <begin position="1"/>
        <end position="28"/>
    </location>
</feature>
<organism evidence="12 13">
    <name type="scientific">Saxophila tyrrhenica</name>
    <dbReference type="NCBI Taxonomy" id="1690608"/>
    <lineage>
        <taxon>Eukaryota</taxon>
        <taxon>Fungi</taxon>
        <taxon>Dikarya</taxon>
        <taxon>Ascomycota</taxon>
        <taxon>Pezizomycotina</taxon>
        <taxon>Dothideomycetes</taxon>
        <taxon>Dothideomycetidae</taxon>
        <taxon>Mycosphaerellales</taxon>
        <taxon>Extremaceae</taxon>
        <taxon>Saxophila</taxon>
    </lineage>
</organism>
<evidence type="ECO:0000259" key="11">
    <source>
        <dbReference type="PROSITE" id="PS52012"/>
    </source>
</evidence>
<keyword evidence="5" id="KW-0472">Membrane</keyword>
<keyword evidence="4" id="KW-0964">Secreted</keyword>
<dbReference type="EMBL" id="JAVRRT010000008">
    <property type="protein sequence ID" value="KAK5169378.1"/>
    <property type="molecule type" value="Genomic_DNA"/>
</dbReference>
<comment type="caution">
    <text evidence="9">Lacks conserved residue(s) required for the propagation of feature annotation.</text>
</comment>
<keyword evidence="6 10" id="KW-0732">Signal</keyword>
<feature type="domain" description="CFEM" evidence="11">
    <location>
        <begin position="9"/>
        <end position="125"/>
    </location>
</feature>
<dbReference type="GO" id="GO:0098552">
    <property type="term" value="C:side of membrane"/>
    <property type="evidence" value="ECO:0007669"/>
    <property type="project" value="UniProtKB-KW"/>
</dbReference>
<dbReference type="AlphaFoldDB" id="A0AAV9P8P0"/>
<feature type="chain" id="PRO_5044001457" description="CFEM domain-containing protein" evidence="10">
    <location>
        <begin position="29"/>
        <end position="192"/>
    </location>
</feature>